<dbReference type="InterPro" id="IPR023198">
    <property type="entry name" value="PGP-like_dom2"/>
</dbReference>
<dbReference type="PANTHER" id="PTHR47478:SF1">
    <property type="entry name" value="PYRIMIDINE 5'-NUCLEOTIDASE YJJG"/>
    <property type="match status" value="1"/>
</dbReference>
<name>A0A1H5X527_9SPHI</name>
<dbReference type="InterPro" id="IPR052550">
    <property type="entry name" value="Pyrimidine_5'-ntase_YjjG"/>
</dbReference>
<keyword evidence="2" id="KW-1185">Reference proteome</keyword>
<dbReference type="InterPro" id="IPR006439">
    <property type="entry name" value="HAD-SF_hydro_IA"/>
</dbReference>
<dbReference type="AlphaFoldDB" id="A0A1H5X527"/>
<sequence length="243" mass="28518">MAHLKGLYLHMFNHKKHLFFDLDHTIWDFDRNAEETLQDLYHKYNFHQLFNDDSPEQFIATYTVNNHRVWGLYHHGQIDKPTLRKMRFADTFTQLGVDPELFPKDFEEEYLAICPTKTNLFPNAHETLAYLKDRYVLHLISNGFKEACEKKLENSKLYPYFETIVISEIIGINKPDRRIFEHALKNGGALAQDAIMIGDNLDADVRGAQNAGMEAIFFNPLEQEKPADVLHMIKDLKDLQDWF</sequence>
<dbReference type="InterPro" id="IPR023214">
    <property type="entry name" value="HAD_sf"/>
</dbReference>
<dbReference type="InterPro" id="IPR036412">
    <property type="entry name" value="HAD-like_sf"/>
</dbReference>
<dbReference type="SFLD" id="SFLDG01129">
    <property type="entry name" value="C1.5:_HAD__Beta-PGM__Phosphata"/>
    <property type="match status" value="1"/>
</dbReference>
<reference evidence="2" key="1">
    <citation type="submission" date="2016-10" db="EMBL/GenBank/DDBJ databases">
        <authorList>
            <person name="Varghese N."/>
            <person name="Submissions S."/>
        </authorList>
    </citation>
    <scope>NUCLEOTIDE SEQUENCE [LARGE SCALE GENOMIC DNA]</scope>
    <source>
        <strain evidence="2">DSM 22361</strain>
    </source>
</reference>
<evidence type="ECO:0000313" key="2">
    <source>
        <dbReference type="Proteomes" id="UP000236731"/>
    </source>
</evidence>
<proteinExistence type="predicted"/>
<evidence type="ECO:0000313" key="1">
    <source>
        <dbReference type="EMBL" id="SEG06872.1"/>
    </source>
</evidence>
<dbReference type="PANTHER" id="PTHR47478">
    <property type="match status" value="1"/>
</dbReference>
<dbReference type="Pfam" id="PF00702">
    <property type="entry name" value="Hydrolase"/>
    <property type="match status" value="1"/>
</dbReference>
<dbReference type="SUPFAM" id="SSF56784">
    <property type="entry name" value="HAD-like"/>
    <property type="match status" value="1"/>
</dbReference>
<dbReference type="Proteomes" id="UP000236731">
    <property type="component" value="Unassembled WGS sequence"/>
</dbReference>
<dbReference type="EMBL" id="FNUT01000004">
    <property type="protein sequence ID" value="SEG06872.1"/>
    <property type="molecule type" value="Genomic_DNA"/>
</dbReference>
<dbReference type="NCBIfam" id="TIGR01549">
    <property type="entry name" value="HAD-SF-IA-v1"/>
    <property type="match status" value="1"/>
</dbReference>
<dbReference type="InterPro" id="IPR011951">
    <property type="entry name" value="HAD-SF_hydro_IA_YjjG/PynA"/>
</dbReference>
<organism evidence="1 2">
    <name type="scientific">Sphingobacterium lactis</name>
    <dbReference type="NCBI Taxonomy" id="797291"/>
    <lineage>
        <taxon>Bacteria</taxon>
        <taxon>Pseudomonadati</taxon>
        <taxon>Bacteroidota</taxon>
        <taxon>Sphingobacteriia</taxon>
        <taxon>Sphingobacteriales</taxon>
        <taxon>Sphingobacteriaceae</taxon>
        <taxon>Sphingobacterium</taxon>
    </lineage>
</organism>
<accession>A0A1H5X527</accession>
<dbReference type="Gene3D" id="3.40.50.1000">
    <property type="entry name" value="HAD superfamily/HAD-like"/>
    <property type="match status" value="1"/>
</dbReference>
<dbReference type="Gene3D" id="1.10.150.240">
    <property type="entry name" value="Putative phosphatase, domain 2"/>
    <property type="match status" value="1"/>
</dbReference>
<protein>
    <submittedName>
        <fullName evidence="1">Putative hydrolase of the HAD superfamily</fullName>
    </submittedName>
</protein>
<gene>
    <name evidence="1" type="ORF">SAMN05421877_104271</name>
</gene>
<dbReference type="SFLD" id="SFLDS00003">
    <property type="entry name" value="Haloacid_Dehalogenase"/>
    <property type="match status" value="1"/>
</dbReference>
<dbReference type="NCBIfam" id="TIGR02254">
    <property type="entry name" value="YjjG_YfnB"/>
    <property type="match status" value="1"/>
</dbReference>
<dbReference type="GO" id="GO:0008253">
    <property type="term" value="F:5'-nucleotidase activity"/>
    <property type="evidence" value="ECO:0007669"/>
    <property type="project" value="InterPro"/>
</dbReference>
<keyword evidence="1" id="KW-0378">Hydrolase</keyword>